<dbReference type="InterPro" id="IPR035994">
    <property type="entry name" value="Nucleoside_phosphorylase_sf"/>
</dbReference>
<dbReference type="Proteomes" id="UP001610432">
    <property type="component" value="Unassembled WGS sequence"/>
</dbReference>
<dbReference type="EMBL" id="JBFXLQ010000069">
    <property type="protein sequence ID" value="KAL2862375.1"/>
    <property type="molecule type" value="Genomic_DNA"/>
</dbReference>
<protein>
    <submittedName>
        <fullName evidence="1">Nucleoside phosphorylase domain-containing protein</fullName>
    </submittedName>
</protein>
<gene>
    <name evidence="1" type="ORF">BJX67DRAFT_375370</name>
</gene>
<comment type="caution">
    <text evidence="1">The sequence shown here is derived from an EMBL/GenBank/DDBJ whole genome shotgun (WGS) entry which is preliminary data.</text>
</comment>
<dbReference type="Gene3D" id="3.40.50.1580">
    <property type="entry name" value="Nucleoside phosphorylase domain"/>
    <property type="match status" value="1"/>
</dbReference>
<dbReference type="PANTHER" id="PTHR46082">
    <property type="entry name" value="ATP/GTP-BINDING PROTEIN-RELATED"/>
    <property type="match status" value="1"/>
</dbReference>
<proteinExistence type="predicted"/>
<evidence type="ECO:0000313" key="2">
    <source>
        <dbReference type="Proteomes" id="UP001610432"/>
    </source>
</evidence>
<dbReference type="InterPro" id="IPR053137">
    <property type="entry name" value="NLR-like"/>
</dbReference>
<keyword evidence="2" id="KW-1185">Reference proteome</keyword>
<dbReference type="SUPFAM" id="SSF53167">
    <property type="entry name" value="Purine and uridine phosphorylases"/>
    <property type="match status" value="1"/>
</dbReference>
<sequence>MPAIEKKRLHHADYKIGWACILEVEFIAAVSMLDQEHERLSSHPNDPIVYSVGRIGSHNVVIAYPLHAGVSPAQTLVENMRTSFPCVQFALLVGIGGGVPRSTGAGAIRLGDVVVGKSNDSSSAVVHYDRSTGSSATFVPPPSLELLKAAEDASKRARQYNTITANCGRINTSLPRMKCFKFPGAGADTLYQSDHIHAQPKIPCERSGCDSRRLVQRPSDARRRDDCPIIHWGKVASGDQVMKDALLRDQLAHQHGIICFEMEAAGVMTRLPCLVVRGISDYCDSHKNDDWQAYAAAVAGGFAREVCLSYQTRRCHEDSVCLFGSQS</sequence>
<dbReference type="PANTHER" id="PTHR46082:SF11">
    <property type="entry name" value="AAA+ ATPASE DOMAIN-CONTAINING PROTEIN-RELATED"/>
    <property type="match status" value="1"/>
</dbReference>
<dbReference type="RefSeq" id="XP_070881354.1">
    <property type="nucleotide sequence ID" value="XM_071031684.1"/>
</dbReference>
<evidence type="ECO:0000313" key="1">
    <source>
        <dbReference type="EMBL" id="KAL2862375.1"/>
    </source>
</evidence>
<reference evidence="1 2" key="1">
    <citation type="submission" date="2024-07" db="EMBL/GenBank/DDBJ databases">
        <title>Section-level genome sequencing and comparative genomics of Aspergillus sections Usti and Cavernicolus.</title>
        <authorList>
            <consortium name="Lawrence Berkeley National Laboratory"/>
            <person name="Nybo J.L."/>
            <person name="Vesth T.C."/>
            <person name="Theobald S."/>
            <person name="Frisvad J.C."/>
            <person name="Larsen T.O."/>
            <person name="Kjaerboelling I."/>
            <person name="Rothschild-Mancinelli K."/>
            <person name="Lyhne E.K."/>
            <person name="Kogle M.E."/>
            <person name="Barry K."/>
            <person name="Clum A."/>
            <person name="Na H."/>
            <person name="Ledsgaard L."/>
            <person name="Lin J."/>
            <person name="Lipzen A."/>
            <person name="Kuo A."/>
            <person name="Riley R."/>
            <person name="Mondo S."/>
            <person name="Labutti K."/>
            <person name="Haridas S."/>
            <person name="Pangalinan J."/>
            <person name="Salamov A.A."/>
            <person name="Simmons B.A."/>
            <person name="Magnuson J.K."/>
            <person name="Chen J."/>
            <person name="Drula E."/>
            <person name="Henrissat B."/>
            <person name="Wiebenga A."/>
            <person name="Lubbers R.J."/>
            <person name="Gomes A.C."/>
            <person name="Macurrencykelacurrency M.R."/>
            <person name="Stajich J."/>
            <person name="Grigoriev I.V."/>
            <person name="Mortensen U.H."/>
            <person name="De Vries R.P."/>
            <person name="Baker S.E."/>
            <person name="Andersen M.R."/>
        </authorList>
    </citation>
    <scope>NUCLEOTIDE SEQUENCE [LARGE SCALE GENOMIC DNA]</scope>
    <source>
        <strain evidence="1 2">CBS 449.75</strain>
    </source>
</reference>
<name>A0ABR4LCY4_9EURO</name>
<organism evidence="1 2">
    <name type="scientific">Aspergillus lucknowensis</name>
    <dbReference type="NCBI Taxonomy" id="176173"/>
    <lineage>
        <taxon>Eukaryota</taxon>
        <taxon>Fungi</taxon>
        <taxon>Dikarya</taxon>
        <taxon>Ascomycota</taxon>
        <taxon>Pezizomycotina</taxon>
        <taxon>Eurotiomycetes</taxon>
        <taxon>Eurotiomycetidae</taxon>
        <taxon>Eurotiales</taxon>
        <taxon>Aspergillaceae</taxon>
        <taxon>Aspergillus</taxon>
        <taxon>Aspergillus subgen. Nidulantes</taxon>
    </lineage>
</organism>
<dbReference type="GeneID" id="98146756"/>
<accession>A0ABR4LCY4</accession>